<dbReference type="InterPro" id="IPR011008">
    <property type="entry name" value="Dimeric_a/b-barrel"/>
</dbReference>
<dbReference type="AlphaFoldDB" id="A0AAD9Z7A4"/>
<comment type="subunit">
    <text evidence="1">Homodimer.</text>
</comment>
<gene>
    <name evidence="3" type="ORF">OEA41_006260</name>
</gene>
<dbReference type="Gene3D" id="3.30.70.100">
    <property type="match status" value="1"/>
</dbReference>
<proteinExistence type="predicted"/>
<accession>A0AAD9Z7A4</accession>
<dbReference type="EMBL" id="JASNWA010000007">
    <property type="protein sequence ID" value="KAK3172934.1"/>
    <property type="molecule type" value="Genomic_DNA"/>
</dbReference>
<dbReference type="Proteomes" id="UP001276659">
    <property type="component" value="Unassembled WGS sequence"/>
</dbReference>
<evidence type="ECO:0000313" key="4">
    <source>
        <dbReference type="Proteomes" id="UP001276659"/>
    </source>
</evidence>
<feature type="domain" description="Stress-response A/B barrel" evidence="2">
    <location>
        <begin position="3"/>
        <end position="104"/>
    </location>
</feature>
<name>A0AAD9Z7A4_9LECA</name>
<keyword evidence="4" id="KW-1185">Reference proteome</keyword>
<dbReference type="Pfam" id="PF07876">
    <property type="entry name" value="Dabb"/>
    <property type="match status" value="1"/>
</dbReference>
<dbReference type="PANTHER" id="PTHR33178:SF10">
    <property type="entry name" value="STRESS-RESPONSE A_B BARREL DOMAIN-CONTAINING PROTEIN"/>
    <property type="match status" value="1"/>
</dbReference>
<evidence type="ECO:0000313" key="3">
    <source>
        <dbReference type="EMBL" id="KAK3172934.1"/>
    </source>
</evidence>
<comment type="caution">
    <text evidence="3">The sequence shown here is derived from an EMBL/GenBank/DDBJ whole genome shotgun (WGS) entry which is preliminary data.</text>
</comment>
<reference evidence="3" key="1">
    <citation type="submission" date="2022-11" db="EMBL/GenBank/DDBJ databases">
        <title>Chromosomal genome sequence assembly and mating type (MAT) locus characterization of the leprose asexual lichenized fungus Lepraria neglecta (Nyl.) Erichsen.</title>
        <authorList>
            <person name="Allen J.L."/>
            <person name="Pfeffer B."/>
        </authorList>
    </citation>
    <scope>NUCLEOTIDE SEQUENCE</scope>
    <source>
        <strain evidence="3">Allen 5258</strain>
    </source>
</reference>
<dbReference type="SMART" id="SM00886">
    <property type="entry name" value="Dabb"/>
    <property type="match status" value="1"/>
</dbReference>
<protein>
    <recommendedName>
        <fullName evidence="2">Stress-response A/B barrel domain-containing protein</fullName>
    </recommendedName>
</protein>
<organism evidence="3 4">
    <name type="scientific">Lepraria neglecta</name>
    <dbReference type="NCBI Taxonomy" id="209136"/>
    <lineage>
        <taxon>Eukaryota</taxon>
        <taxon>Fungi</taxon>
        <taxon>Dikarya</taxon>
        <taxon>Ascomycota</taxon>
        <taxon>Pezizomycotina</taxon>
        <taxon>Lecanoromycetes</taxon>
        <taxon>OSLEUM clade</taxon>
        <taxon>Lecanoromycetidae</taxon>
        <taxon>Lecanorales</taxon>
        <taxon>Lecanorineae</taxon>
        <taxon>Stereocaulaceae</taxon>
        <taxon>Lepraria</taxon>
    </lineage>
</organism>
<dbReference type="PANTHER" id="PTHR33178">
    <property type="match status" value="1"/>
</dbReference>
<dbReference type="InterPro" id="IPR013097">
    <property type="entry name" value="Dabb"/>
</dbReference>
<sequence length="109" mass="12302">MAIVHIVLFQFKPQVQQTAVQDVCRRMLALKDQCMHPTTNKPYLKTSVGGKDNSPEGIQHGITHGFVVEFESIEDRDYVTEDPVHQGFLKSIGDVVEKAQVIDFTPDVY</sequence>
<dbReference type="InterPro" id="IPR044662">
    <property type="entry name" value="HS1/DABB1-like"/>
</dbReference>
<evidence type="ECO:0000259" key="2">
    <source>
        <dbReference type="PROSITE" id="PS51502"/>
    </source>
</evidence>
<dbReference type="PROSITE" id="PS51502">
    <property type="entry name" value="S_R_A_B_BARREL"/>
    <property type="match status" value="1"/>
</dbReference>
<dbReference type="SUPFAM" id="SSF54909">
    <property type="entry name" value="Dimeric alpha+beta barrel"/>
    <property type="match status" value="1"/>
</dbReference>
<evidence type="ECO:0000256" key="1">
    <source>
        <dbReference type="ARBA" id="ARBA00011738"/>
    </source>
</evidence>